<reference evidence="2 3" key="1">
    <citation type="journal article" date="2018" name="PLoS Genet.">
        <title>Population sequencing reveals clonal diversity and ancestral inbreeding in the grapevine cultivar Chardonnay.</title>
        <authorList>
            <person name="Roach M.J."/>
            <person name="Johnson D.L."/>
            <person name="Bohlmann J."/>
            <person name="van Vuuren H.J."/>
            <person name="Jones S.J."/>
            <person name="Pretorius I.S."/>
            <person name="Schmidt S.A."/>
            <person name="Borneman A.R."/>
        </authorList>
    </citation>
    <scope>NUCLEOTIDE SEQUENCE [LARGE SCALE GENOMIC DNA]</scope>
    <source>
        <strain evidence="3">cv. Chardonnay</strain>
        <tissue evidence="2">Leaf</tissue>
    </source>
</reference>
<dbReference type="InterPro" id="IPR000477">
    <property type="entry name" value="RT_dom"/>
</dbReference>
<organism evidence="2 3">
    <name type="scientific">Vitis vinifera</name>
    <name type="common">Grape</name>
    <dbReference type="NCBI Taxonomy" id="29760"/>
    <lineage>
        <taxon>Eukaryota</taxon>
        <taxon>Viridiplantae</taxon>
        <taxon>Streptophyta</taxon>
        <taxon>Embryophyta</taxon>
        <taxon>Tracheophyta</taxon>
        <taxon>Spermatophyta</taxon>
        <taxon>Magnoliopsida</taxon>
        <taxon>eudicotyledons</taxon>
        <taxon>Gunneridae</taxon>
        <taxon>Pentapetalae</taxon>
        <taxon>rosids</taxon>
        <taxon>Vitales</taxon>
        <taxon>Vitaceae</taxon>
        <taxon>Viteae</taxon>
        <taxon>Vitis</taxon>
    </lineage>
</organism>
<dbReference type="InterPro" id="IPR026960">
    <property type="entry name" value="RVT-Znf"/>
</dbReference>
<dbReference type="InterPro" id="IPR036691">
    <property type="entry name" value="Endo/exonu/phosph_ase_sf"/>
</dbReference>
<evidence type="ECO:0000313" key="3">
    <source>
        <dbReference type="Proteomes" id="UP000288805"/>
    </source>
</evidence>
<dbReference type="EMBL" id="QGNW01001903">
    <property type="protein sequence ID" value="RVW28288.1"/>
    <property type="molecule type" value="Genomic_DNA"/>
</dbReference>
<comment type="caution">
    <text evidence="2">The sequence shown here is derived from an EMBL/GenBank/DDBJ whole genome shotgun (WGS) entry which is preliminary data.</text>
</comment>
<dbReference type="Pfam" id="PF13966">
    <property type="entry name" value="zf-RVT"/>
    <property type="match status" value="1"/>
</dbReference>
<dbReference type="PANTHER" id="PTHR19446">
    <property type="entry name" value="REVERSE TRANSCRIPTASES"/>
    <property type="match status" value="1"/>
</dbReference>
<dbReference type="Pfam" id="PF00078">
    <property type="entry name" value="RVT_1"/>
    <property type="match status" value="1"/>
</dbReference>
<dbReference type="SUPFAM" id="SSF56672">
    <property type="entry name" value="DNA/RNA polymerases"/>
    <property type="match status" value="1"/>
</dbReference>
<dbReference type="InterPro" id="IPR043502">
    <property type="entry name" value="DNA/RNA_pol_sf"/>
</dbReference>
<dbReference type="Proteomes" id="UP000288805">
    <property type="component" value="Unassembled WGS sequence"/>
</dbReference>
<dbReference type="CDD" id="cd01650">
    <property type="entry name" value="RT_nLTR_like"/>
    <property type="match status" value="1"/>
</dbReference>
<accession>A0A438CYK9</accession>
<dbReference type="Gene3D" id="3.60.10.10">
    <property type="entry name" value="Endonuclease/exonuclease/phosphatase"/>
    <property type="match status" value="2"/>
</dbReference>
<sequence length="1256" mass="142678">MVVVPEAGPSSTCWASGMGCLSSAVMDGLEREGPKDVQEKAGLLGCSLSRKRPFPEDVLTCWVPEESRREQRVDGLSTTDCALQEEAKRYALHSYTKGNQAMGTSLLLSSNFDQAPEGESFDRSGELEEELGGDKSTWLTVYEGSVGASGIQASENVKGELWEECSLAKFSQVLGFSTEGIEKEIVSFLTKIRKRREKIHKSSLTGQREPIDSCPMKLKIISWNVRGANDSSKRKIIKNYIRSQRVDLMCIQETKIQEMSEGIVRSLGTGRFLDWRALNAEGAAGGILICWDKRVLDILEWEEGRVCGGIGGVKRALGRSLVSWWGLTLSQQERSSHRRITSAMRRFAETVDELELVDMPLQGGEFTWNGGLNNQVWARLDRFLVSSTWLEMFNGATQIRLSRPISDHFPIVLEGGRIRRGPTPFRFENMWLKVEGFQDVVRAWWQGIDVRGSASYRLATKMKEIKKRLKVWNKEVFGRLETNKATALEQVVFWDRVESERILTVEEAELKKAAKDSFKKWVLLEEAHWRQHSREIWLREGDRNTGFFHRMASAHRRNNAMGSIKVNGEWLVEEQEVKEGIVNSFQQLLTKDMAWQADIGNIQVGCISQQDAEGIEVPFVENEILSALMEMNGDKAPGPDGFSVAFWQNAWAFAKEEIMEMFNEFHEHSTFVRSLNNTFLVLIPKKSGAEDLGDFRPISLLGGLYKLLAKVLANRLKRVIGKVVSNVQNAFVMGRQILDASLIANEVIDSWQKRKEKGLICKLDIEKAYDSINWNFLMTVLQKMGFGNKWVGWMWSCVSSAKFSILVNGVPAGFFPSSRGLRQGDPLSPYLFVMGMEILDVLIRRAVEGGYLSGCNIRDGSSSSLHISHLFFADDTIVFCEANKDQVSHLSWILFWFEAASGLRMNLAKSEIIPVGEVEEIQELAAELGCRVGSLPSHYLGLPLGVPNRASSMWDGVEERIRRRLALWKRQYISKGGRITLIKSALAKKRNGGLGLRRIATLNRVLLGKWIWRFACERDNLWKQVISTKYGQEDYGWRAKKVSGAAGVGVWKEIMKESDWCWENLSFLVGKGSKIKFWKDKWCTDTPLSQCFNHLFVLAMHRDASIEEMWDHHSGQGDWNLIFERDFNDWELDMVGDLLRTLRGHRPSLEDDSIKWRQGRNGSFRVKEAYRLLDKSNASLFPARGIWVDRVPTKVSFFAWEAPWGKVLTLDKLQIRGGWQRKLDPGYNVMQTLQTLLLRADWAKSLSYTIDGLMAP</sequence>
<protein>
    <submittedName>
        <fullName evidence="2">LINE-1 retrotransposable element ORF2 protein</fullName>
    </submittedName>
</protein>
<gene>
    <name evidence="2" type="primary">LORF2_181</name>
    <name evidence="2" type="ORF">CK203_099943</name>
</gene>
<dbReference type="PROSITE" id="PS50878">
    <property type="entry name" value="RT_POL"/>
    <property type="match status" value="1"/>
</dbReference>
<feature type="domain" description="Reverse transcriptase" evidence="1">
    <location>
        <begin position="664"/>
        <end position="944"/>
    </location>
</feature>
<dbReference type="OrthoDB" id="1290869at2759"/>
<dbReference type="SUPFAM" id="SSF56219">
    <property type="entry name" value="DNase I-like"/>
    <property type="match status" value="1"/>
</dbReference>
<name>A0A438CYK9_VITVI</name>
<evidence type="ECO:0000259" key="1">
    <source>
        <dbReference type="PROSITE" id="PS50878"/>
    </source>
</evidence>
<evidence type="ECO:0000313" key="2">
    <source>
        <dbReference type="EMBL" id="RVW28288.1"/>
    </source>
</evidence>
<dbReference type="AlphaFoldDB" id="A0A438CYK9"/>
<proteinExistence type="predicted"/>